<name>A0AAV4U3W3_CAEEX</name>
<comment type="caution">
    <text evidence="2">The sequence shown here is derived from an EMBL/GenBank/DDBJ whole genome shotgun (WGS) entry which is preliminary data.</text>
</comment>
<dbReference type="Proteomes" id="UP001054945">
    <property type="component" value="Unassembled WGS sequence"/>
</dbReference>
<keyword evidence="2" id="KW-0540">Nuclease</keyword>
<accession>A0AAV4U3W3</accession>
<dbReference type="GO" id="GO:0004519">
    <property type="term" value="F:endonuclease activity"/>
    <property type="evidence" value="ECO:0007669"/>
    <property type="project" value="UniProtKB-KW"/>
</dbReference>
<evidence type="ECO:0000313" key="3">
    <source>
        <dbReference type="Proteomes" id="UP001054945"/>
    </source>
</evidence>
<dbReference type="EMBL" id="BPLR01012235">
    <property type="protein sequence ID" value="GIY52392.1"/>
    <property type="molecule type" value="Genomic_DNA"/>
</dbReference>
<keyword evidence="2" id="KW-0255">Endonuclease</keyword>
<feature type="coiled-coil region" evidence="1">
    <location>
        <begin position="55"/>
        <end position="85"/>
    </location>
</feature>
<dbReference type="AlphaFoldDB" id="A0AAV4U3W3"/>
<keyword evidence="1" id="KW-0175">Coiled coil</keyword>
<evidence type="ECO:0000256" key="1">
    <source>
        <dbReference type="SAM" id="Coils"/>
    </source>
</evidence>
<dbReference type="PANTHER" id="PTHR22954:SF3">
    <property type="entry name" value="PROTEIN CBG08539"/>
    <property type="match status" value="1"/>
</dbReference>
<keyword evidence="2" id="KW-0378">Hydrolase</keyword>
<gene>
    <name evidence="2" type="primary">AVEN_117486_1</name>
    <name evidence="2" type="ORF">CEXT_444501</name>
</gene>
<dbReference type="InterPro" id="IPR005312">
    <property type="entry name" value="DUF1759"/>
</dbReference>
<reference evidence="2 3" key="1">
    <citation type="submission" date="2021-06" db="EMBL/GenBank/DDBJ databases">
        <title>Caerostris extrusa draft genome.</title>
        <authorList>
            <person name="Kono N."/>
            <person name="Arakawa K."/>
        </authorList>
    </citation>
    <scope>NUCLEOTIDE SEQUENCE [LARGE SCALE GENOMIC DNA]</scope>
</reference>
<sequence length="216" mass="25256">MNVSNIFRVVKGFKKQDLKTLAEELGLSIPASITILELNDFIINSSAYKDDAEFVKEILGTAVEERKQREELEKEERIQREEKDERERGRKFELEKKSLDNELELARITGREIPSDLTEAGNSRRKYTLPKLQFRQFGEDLKDWLPFWSQFQYIDKDEEIAPEDKFQYLLQVTIVGSRAREVVESFPPTGPNYIKAVESLKSRFGKDDLLVEIYVN</sequence>
<keyword evidence="3" id="KW-1185">Reference proteome</keyword>
<protein>
    <submittedName>
        <fullName evidence="2">Endonuclease</fullName>
    </submittedName>
</protein>
<proteinExistence type="predicted"/>
<evidence type="ECO:0000313" key="2">
    <source>
        <dbReference type="EMBL" id="GIY52392.1"/>
    </source>
</evidence>
<dbReference type="Pfam" id="PF03564">
    <property type="entry name" value="DUF1759"/>
    <property type="match status" value="1"/>
</dbReference>
<dbReference type="PANTHER" id="PTHR22954">
    <property type="entry name" value="RETROVIRAL PROTEASE-RELATED"/>
    <property type="match status" value="1"/>
</dbReference>
<organism evidence="2 3">
    <name type="scientific">Caerostris extrusa</name>
    <name type="common">Bark spider</name>
    <name type="synonym">Caerostris bankana</name>
    <dbReference type="NCBI Taxonomy" id="172846"/>
    <lineage>
        <taxon>Eukaryota</taxon>
        <taxon>Metazoa</taxon>
        <taxon>Ecdysozoa</taxon>
        <taxon>Arthropoda</taxon>
        <taxon>Chelicerata</taxon>
        <taxon>Arachnida</taxon>
        <taxon>Araneae</taxon>
        <taxon>Araneomorphae</taxon>
        <taxon>Entelegynae</taxon>
        <taxon>Araneoidea</taxon>
        <taxon>Araneidae</taxon>
        <taxon>Caerostris</taxon>
    </lineage>
</organism>